<comment type="similarity">
    <text evidence="2">Belongs to the GerABKC lipoprotein family.</text>
</comment>
<keyword evidence="6" id="KW-0564">Palmitate</keyword>
<dbReference type="Gene3D" id="3.30.300.210">
    <property type="entry name" value="Nutrient germinant receptor protein C, domain 3"/>
    <property type="match status" value="1"/>
</dbReference>
<keyword evidence="11" id="KW-1185">Reference proteome</keyword>
<evidence type="ECO:0000313" key="10">
    <source>
        <dbReference type="EMBL" id="GIP53505.1"/>
    </source>
</evidence>
<dbReference type="RefSeq" id="WP_213655046.1">
    <property type="nucleotide sequence ID" value="NZ_BOSL01000007.1"/>
</dbReference>
<dbReference type="Proteomes" id="UP000679992">
    <property type="component" value="Unassembled WGS sequence"/>
</dbReference>
<organism evidence="10 11">
    <name type="scientific">Paenibacillus vini</name>
    <dbReference type="NCBI Taxonomy" id="1476024"/>
    <lineage>
        <taxon>Bacteria</taxon>
        <taxon>Bacillati</taxon>
        <taxon>Bacillota</taxon>
        <taxon>Bacilli</taxon>
        <taxon>Bacillales</taxon>
        <taxon>Paenibacillaceae</taxon>
        <taxon>Paenibacillus</taxon>
    </lineage>
</organism>
<dbReference type="InterPro" id="IPR046953">
    <property type="entry name" value="Spore_GerAC-like_C"/>
</dbReference>
<dbReference type="PROSITE" id="PS51257">
    <property type="entry name" value="PROKAR_LIPOPROTEIN"/>
    <property type="match status" value="1"/>
</dbReference>
<evidence type="ECO:0000256" key="1">
    <source>
        <dbReference type="ARBA" id="ARBA00004635"/>
    </source>
</evidence>
<keyword evidence="7" id="KW-0449">Lipoprotein</keyword>
<sequence>MKLLTRPAFRGALAILLLTAICGCWSAEEINNRAFAMMMIVDESEDGQTEITLGFPLPNRMIPGSAGGGGGATTGDPYTFTTRKAKTISEAVELIQLDNSRTISFGQTRVIVVGRKFAEKGIDPVLEFVSRQPAFHLSSNLFITPNKATEVSQVPTIFERFIADILLKFITQKQTLDTTVKDFLMARYKGGDILLPLLSFSYKPEVGAADSSKMKHWMGTDGAAIMREGKMSKIVLTDEELRGALWISSQLDTSIVTSSSPTDGKEVTAVAQGIGTKILPVIKNGEISFKIESSASAYILSSSSDIDLKSQEALNQMQEAFQKNIEKRLRQVIDKTRKAKSDSFLMNQYLFWRYPKAWNRIKDEWRTYYSEKMPIDISVKITIKRTGGEIRSVNLQEYEEK</sequence>
<accession>A0ABQ4MBZ1</accession>
<dbReference type="InterPro" id="IPR008844">
    <property type="entry name" value="Spore_GerAC-like"/>
</dbReference>
<evidence type="ECO:0000256" key="4">
    <source>
        <dbReference type="ARBA" id="ARBA00022729"/>
    </source>
</evidence>
<keyword evidence="3" id="KW-0309">Germination</keyword>
<dbReference type="PANTHER" id="PTHR35789:SF1">
    <property type="entry name" value="SPORE GERMINATION PROTEIN B3"/>
    <property type="match status" value="1"/>
</dbReference>
<reference evidence="10 11" key="1">
    <citation type="submission" date="2021-03" db="EMBL/GenBank/DDBJ databases">
        <title>Antimicrobial resistance genes in bacteria isolated from Japanese honey, and their potential for conferring macrolide and lincosamide resistance in the American foulbrood pathogen Paenibacillus larvae.</title>
        <authorList>
            <person name="Okamoto M."/>
            <person name="Kumagai M."/>
            <person name="Kanamori H."/>
            <person name="Takamatsu D."/>
        </authorList>
    </citation>
    <scope>NUCLEOTIDE SEQUENCE [LARGE SCALE GENOMIC DNA]</scope>
    <source>
        <strain evidence="10 11">J42TS3</strain>
    </source>
</reference>
<keyword evidence="5" id="KW-0472">Membrane</keyword>
<evidence type="ECO:0000256" key="6">
    <source>
        <dbReference type="ARBA" id="ARBA00023139"/>
    </source>
</evidence>
<dbReference type="Pfam" id="PF05504">
    <property type="entry name" value="Spore_GerAC"/>
    <property type="match status" value="1"/>
</dbReference>
<evidence type="ECO:0000313" key="11">
    <source>
        <dbReference type="Proteomes" id="UP000679992"/>
    </source>
</evidence>
<evidence type="ECO:0000256" key="3">
    <source>
        <dbReference type="ARBA" id="ARBA00022544"/>
    </source>
</evidence>
<feature type="domain" description="Spore germination GerAC-like C-terminal" evidence="8">
    <location>
        <begin position="221"/>
        <end position="387"/>
    </location>
</feature>
<evidence type="ECO:0000259" key="9">
    <source>
        <dbReference type="Pfam" id="PF25198"/>
    </source>
</evidence>
<protein>
    <submittedName>
        <fullName evidence="10">Spore germination protein B3</fullName>
    </submittedName>
</protein>
<proteinExistence type="inferred from homology"/>
<comment type="caution">
    <text evidence="10">The sequence shown here is derived from an EMBL/GenBank/DDBJ whole genome shotgun (WGS) entry which is preliminary data.</text>
</comment>
<evidence type="ECO:0000259" key="8">
    <source>
        <dbReference type="Pfam" id="PF05504"/>
    </source>
</evidence>
<dbReference type="NCBIfam" id="TIGR02887">
    <property type="entry name" value="spore_ger_x_C"/>
    <property type="match status" value="1"/>
</dbReference>
<dbReference type="EMBL" id="BOSL01000007">
    <property type="protein sequence ID" value="GIP53505.1"/>
    <property type="molecule type" value="Genomic_DNA"/>
</dbReference>
<feature type="domain" description="Spore germination protein N-terminal" evidence="9">
    <location>
        <begin position="27"/>
        <end position="199"/>
    </location>
</feature>
<evidence type="ECO:0000256" key="5">
    <source>
        <dbReference type="ARBA" id="ARBA00023136"/>
    </source>
</evidence>
<name>A0ABQ4MBZ1_9BACL</name>
<dbReference type="PANTHER" id="PTHR35789">
    <property type="entry name" value="SPORE GERMINATION PROTEIN B3"/>
    <property type="match status" value="1"/>
</dbReference>
<evidence type="ECO:0000256" key="7">
    <source>
        <dbReference type="ARBA" id="ARBA00023288"/>
    </source>
</evidence>
<evidence type="ECO:0000256" key="2">
    <source>
        <dbReference type="ARBA" id="ARBA00007886"/>
    </source>
</evidence>
<gene>
    <name evidence="10" type="primary">gerBC</name>
    <name evidence="10" type="ORF">J42TS3_25400</name>
</gene>
<dbReference type="Pfam" id="PF25198">
    <property type="entry name" value="Spore_GerAC_N"/>
    <property type="match status" value="1"/>
</dbReference>
<dbReference type="InterPro" id="IPR038501">
    <property type="entry name" value="Spore_GerAC_C_sf"/>
</dbReference>
<keyword evidence="4" id="KW-0732">Signal</keyword>
<comment type="subcellular location">
    <subcellularLocation>
        <location evidence="1">Membrane</location>
        <topology evidence="1">Lipid-anchor</topology>
    </subcellularLocation>
</comment>
<dbReference type="InterPro" id="IPR057336">
    <property type="entry name" value="GerAC_N"/>
</dbReference>